<dbReference type="GO" id="GO:0004713">
    <property type="term" value="F:protein tyrosine kinase activity"/>
    <property type="evidence" value="ECO:0007669"/>
    <property type="project" value="TreeGrafter"/>
</dbReference>
<dbReference type="GO" id="GO:0110031">
    <property type="term" value="P:negative regulation of G2/MI transition of meiotic cell cycle"/>
    <property type="evidence" value="ECO:0007669"/>
    <property type="project" value="TreeGrafter"/>
</dbReference>
<dbReference type="Gene3D" id="1.10.510.10">
    <property type="entry name" value="Transferase(Phosphotransferase) domain 1"/>
    <property type="match status" value="1"/>
</dbReference>
<name>A0A433D5S7_9FUNG</name>
<dbReference type="Pfam" id="PF00069">
    <property type="entry name" value="Pkinase"/>
    <property type="match status" value="1"/>
</dbReference>
<dbReference type="InterPro" id="IPR000719">
    <property type="entry name" value="Prot_kinase_dom"/>
</dbReference>
<dbReference type="AlphaFoldDB" id="A0A433D5S7"/>
<evidence type="ECO:0000313" key="10">
    <source>
        <dbReference type="Proteomes" id="UP000268093"/>
    </source>
</evidence>
<evidence type="ECO:0000256" key="1">
    <source>
        <dbReference type="ARBA" id="ARBA00022679"/>
    </source>
</evidence>
<feature type="compositionally biased region" description="Low complexity" evidence="7">
    <location>
        <begin position="33"/>
        <end position="49"/>
    </location>
</feature>
<feature type="region of interest" description="Disordered" evidence="7">
    <location>
        <begin position="586"/>
        <end position="625"/>
    </location>
</feature>
<protein>
    <submittedName>
        <fullName evidence="9">Kinase-like domain-containing protein</fullName>
    </submittedName>
</protein>
<dbReference type="Proteomes" id="UP000268093">
    <property type="component" value="Unassembled WGS sequence"/>
</dbReference>
<comment type="similarity">
    <text evidence="5">Belongs to the protein kinase superfamily. Ser/Thr protein kinase family. GCN2 subfamily.</text>
</comment>
<keyword evidence="10" id="KW-1185">Reference proteome</keyword>
<dbReference type="GO" id="GO:0005634">
    <property type="term" value="C:nucleus"/>
    <property type="evidence" value="ECO:0007669"/>
    <property type="project" value="TreeGrafter"/>
</dbReference>
<comment type="caution">
    <text evidence="9">The sequence shown here is derived from an EMBL/GenBank/DDBJ whole genome shotgun (WGS) entry which is preliminary data.</text>
</comment>
<feature type="domain" description="Protein kinase" evidence="8">
    <location>
        <begin position="231"/>
        <end position="597"/>
    </location>
</feature>
<evidence type="ECO:0000256" key="5">
    <source>
        <dbReference type="ARBA" id="ARBA00037982"/>
    </source>
</evidence>
<feature type="region of interest" description="Disordered" evidence="7">
    <location>
        <begin position="310"/>
        <end position="358"/>
    </location>
</feature>
<evidence type="ECO:0000256" key="2">
    <source>
        <dbReference type="ARBA" id="ARBA00022741"/>
    </source>
</evidence>
<dbReference type="Gene3D" id="3.30.200.20">
    <property type="entry name" value="Phosphorylase Kinase, domain 1"/>
    <property type="match status" value="1"/>
</dbReference>
<keyword evidence="1" id="KW-0808">Transferase</keyword>
<dbReference type="InterPro" id="IPR011009">
    <property type="entry name" value="Kinase-like_dom_sf"/>
</dbReference>
<reference evidence="9 10" key="1">
    <citation type="journal article" date="2018" name="New Phytol.">
        <title>Phylogenomics of Endogonaceae and evolution of mycorrhizas within Mucoromycota.</title>
        <authorList>
            <person name="Chang Y."/>
            <person name="Desiro A."/>
            <person name="Na H."/>
            <person name="Sandor L."/>
            <person name="Lipzen A."/>
            <person name="Clum A."/>
            <person name="Barry K."/>
            <person name="Grigoriev I.V."/>
            <person name="Martin F.M."/>
            <person name="Stajich J.E."/>
            <person name="Smith M.E."/>
            <person name="Bonito G."/>
            <person name="Spatafora J.W."/>
        </authorList>
    </citation>
    <scope>NUCLEOTIDE SEQUENCE [LARGE SCALE GENOMIC DNA]</scope>
    <source>
        <strain evidence="9 10">GMNB39</strain>
    </source>
</reference>
<dbReference type="PANTHER" id="PTHR11042:SF190">
    <property type="entry name" value="MITOSIS INHIBITOR PROTEIN KINASE MIK1"/>
    <property type="match status" value="1"/>
</dbReference>
<dbReference type="InterPro" id="IPR008271">
    <property type="entry name" value="Ser/Thr_kinase_AS"/>
</dbReference>
<evidence type="ECO:0000256" key="7">
    <source>
        <dbReference type="SAM" id="MobiDB-lite"/>
    </source>
</evidence>
<feature type="compositionally biased region" description="Polar residues" evidence="7">
    <location>
        <begin position="156"/>
        <end position="183"/>
    </location>
</feature>
<organism evidence="9 10">
    <name type="scientific">Jimgerdemannia flammicorona</name>
    <dbReference type="NCBI Taxonomy" id="994334"/>
    <lineage>
        <taxon>Eukaryota</taxon>
        <taxon>Fungi</taxon>
        <taxon>Fungi incertae sedis</taxon>
        <taxon>Mucoromycota</taxon>
        <taxon>Mucoromycotina</taxon>
        <taxon>Endogonomycetes</taxon>
        <taxon>Endogonales</taxon>
        <taxon>Endogonaceae</taxon>
        <taxon>Jimgerdemannia</taxon>
    </lineage>
</organism>
<sequence length="625" mass="68007">MLLHVPYPSRRDHNGFTPDSIFYEPPAPDDISDTSSDGSSSAFSTGTASPPNSGSISKNSIFDAQSLAPTIPFIRSKSSRNSIFDTPPSTEPSLRPPPSPFKPRQEDAYRGHSSYNQHAGDSNTTSMSPHALDMTPGASSGLSKKNAIFWDTAVSNPPSSGTINPSASRSTIQSPSLPRQPFTSSSSSRLISPSSFSSPPAHLGPTTPPILLDPSCPTLTPPQDISLVLLPTRKNLLGVGRHAEVYKATYTTPAHPTPKVCAAKRLNANKESQTVGLSEAYILRRLMSVGGQHENIIQLIGVKDEASFQAPAATTMHSSSSPQPNDDNRPTLSVGNPSSPIEHHRHPSTFSRSDSLRSDSSSSFDPIDWSPCLVLLLEYCANGSLWDWVQANREKIGRRLWMKWARQMASAVERVHSVGLVHHDIKPHNVLLTEMLDIKLSDFGTAVFTPATHTLQDGLGKGTPPYSPPELLSSPPRLYSYPVDIFSLGVTLFVIGVTGEEPYLLIRSPIELLVWVRKGGFWEWEESLRTMAAKDSPATRRESHAGVVRYLNGEPVPQDILMLLKAMMSPRPEDRPTASEVVNTLRDLDWGEETPGLGGGEGFDWERKGDQSLFGAADEEAQPDD</sequence>
<dbReference type="PANTHER" id="PTHR11042">
    <property type="entry name" value="EUKARYOTIC TRANSLATION INITIATION FACTOR 2-ALPHA KINASE EIF2-ALPHA KINASE -RELATED"/>
    <property type="match status" value="1"/>
</dbReference>
<dbReference type="InterPro" id="IPR017441">
    <property type="entry name" value="Protein_kinase_ATP_BS"/>
</dbReference>
<feature type="compositionally biased region" description="Low complexity" evidence="7">
    <location>
        <begin position="184"/>
        <end position="200"/>
    </location>
</feature>
<keyword evidence="4 6" id="KW-0067">ATP-binding</keyword>
<dbReference type="SMART" id="SM00220">
    <property type="entry name" value="S_TKc"/>
    <property type="match status" value="1"/>
</dbReference>
<gene>
    <name evidence="9" type="ORF">BC936DRAFT_147228</name>
</gene>
<dbReference type="PROSITE" id="PS00107">
    <property type="entry name" value="PROTEIN_KINASE_ATP"/>
    <property type="match status" value="1"/>
</dbReference>
<evidence type="ECO:0000256" key="4">
    <source>
        <dbReference type="ARBA" id="ARBA00022840"/>
    </source>
</evidence>
<dbReference type="SUPFAM" id="SSF56112">
    <property type="entry name" value="Protein kinase-like (PK-like)"/>
    <property type="match status" value="1"/>
</dbReference>
<evidence type="ECO:0000256" key="3">
    <source>
        <dbReference type="ARBA" id="ARBA00022777"/>
    </source>
</evidence>
<evidence type="ECO:0000313" key="9">
    <source>
        <dbReference type="EMBL" id="RUP46196.1"/>
    </source>
</evidence>
<feature type="binding site" evidence="6">
    <location>
        <position position="264"/>
    </location>
    <ligand>
        <name>ATP</name>
        <dbReference type="ChEBI" id="CHEBI:30616"/>
    </ligand>
</feature>
<dbReference type="CDD" id="cd00180">
    <property type="entry name" value="PKc"/>
    <property type="match status" value="1"/>
</dbReference>
<dbReference type="PROSITE" id="PS50011">
    <property type="entry name" value="PROTEIN_KINASE_DOM"/>
    <property type="match status" value="1"/>
</dbReference>
<dbReference type="OrthoDB" id="4062651at2759"/>
<dbReference type="InterPro" id="IPR050339">
    <property type="entry name" value="CC_SR_Kinase"/>
</dbReference>
<keyword evidence="3 9" id="KW-0418">Kinase</keyword>
<feature type="compositionally biased region" description="Polar residues" evidence="7">
    <location>
        <begin position="113"/>
        <end position="128"/>
    </location>
</feature>
<feature type="region of interest" description="Disordered" evidence="7">
    <location>
        <begin position="1"/>
        <end position="139"/>
    </location>
</feature>
<keyword evidence="2 6" id="KW-0547">Nucleotide-binding</keyword>
<feature type="region of interest" description="Disordered" evidence="7">
    <location>
        <begin position="156"/>
        <end position="217"/>
    </location>
</feature>
<feature type="compositionally biased region" description="Low complexity" evidence="7">
    <location>
        <begin position="348"/>
        <end position="358"/>
    </location>
</feature>
<dbReference type="PROSITE" id="PS00108">
    <property type="entry name" value="PROTEIN_KINASE_ST"/>
    <property type="match status" value="1"/>
</dbReference>
<feature type="compositionally biased region" description="Polar residues" evidence="7">
    <location>
        <begin position="315"/>
        <end position="339"/>
    </location>
</feature>
<accession>A0A433D5S7</accession>
<dbReference type="GO" id="GO:0005737">
    <property type="term" value="C:cytoplasm"/>
    <property type="evidence" value="ECO:0007669"/>
    <property type="project" value="TreeGrafter"/>
</dbReference>
<feature type="compositionally biased region" description="Polar residues" evidence="7">
    <location>
        <begin position="50"/>
        <end position="63"/>
    </location>
</feature>
<proteinExistence type="inferred from homology"/>
<dbReference type="GO" id="GO:0005524">
    <property type="term" value="F:ATP binding"/>
    <property type="evidence" value="ECO:0007669"/>
    <property type="project" value="UniProtKB-UniRule"/>
</dbReference>
<evidence type="ECO:0000256" key="6">
    <source>
        <dbReference type="PROSITE-ProRule" id="PRU10141"/>
    </source>
</evidence>
<evidence type="ECO:0000259" key="8">
    <source>
        <dbReference type="PROSITE" id="PS50011"/>
    </source>
</evidence>
<dbReference type="EMBL" id="RBNI01006177">
    <property type="protein sequence ID" value="RUP46196.1"/>
    <property type="molecule type" value="Genomic_DNA"/>
</dbReference>